<evidence type="ECO:0000256" key="1">
    <source>
        <dbReference type="SAM" id="Phobius"/>
    </source>
</evidence>
<dbReference type="Pfam" id="PF07853">
    <property type="entry name" value="DUF1648"/>
    <property type="match status" value="1"/>
</dbReference>
<dbReference type="PANTHER" id="PTHR37810">
    <property type="entry name" value="IMMUNITY PROTEIN SDPI"/>
    <property type="match status" value="1"/>
</dbReference>
<dbReference type="InterPro" id="IPR026272">
    <property type="entry name" value="SdpI"/>
</dbReference>
<feature type="transmembrane region" description="Helical" evidence="1">
    <location>
        <begin position="115"/>
        <end position="134"/>
    </location>
</feature>
<dbReference type="AlphaFoldDB" id="A0AAE3FSD4"/>
<dbReference type="EMBL" id="JAKRVY010000003">
    <property type="protein sequence ID" value="MCL9813649.1"/>
    <property type="molecule type" value="Genomic_DNA"/>
</dbReference>
<evidence type="ECO:0000259" key="2">
    <source>
        <dbReference type="Pfam" id="PF07853"/>
    </source>
</evidence>
<dbReference type="Proteomes" id="UP001202674">
    <property type="component" value="Unassembled WGS sequence"/>
</dbReference>
<feature type="transmembrane region" description="Helical" evidence="1">
    <location>
        <begin position="48"/>
        <end position="68"/>
    </location>
</feature>
<dbReference type="InterPro" id="IPR012867">
    <property type="entry name" value="DUF1648"/>
</dbReference>
<dbReference type="Pfam" id="PF13630">
    <property type="entry name" value="SdpI"/>
    <property type="match status" value="1"/>
</dbReference>
<gene>
    <name evidence="3" type="ORF">AArcSt11_08295</name>
</gene>
<name>A0AAE3FSD4_9EURY</name>
<feature type="transmembrane region" description="Helical" evidence="1">
    <location>
        <begin position="88"/>
        <end position="109"/>
    </location>
</feature>
<evidence type="ECO:0000313" key="3">
    <source>
        <dbReference type="EMBL" id="MCL9813649.1"/>
    </source>
</evidence>
<dbReference type="PANTHER" id="PTHR37810:SF5">
    <property type="entry name" value="IMMUNITY PROTEIN SDPI"/>
    <property type="match status" value="1"/>
</dbReference>
<keyword evidence="1" id="KW-0472">Membrane</keyword>
<feature type="domain" description="DUF1648" evidence="2">
    <location>
        <begin position="13"/>
        <end position="59"/>
    </location>
</feature>
<keyword evidence="1" id="KW-1133">Transmembrane helix</keyword>
<dbReference type="GO" id="GO:0009636">
    <property type="term" value="P:response to toxic substance"/>
    <property type="evidence" value="ECO:0007669"/>
    <property type="project" value="TreeGrafter"/>
</dbReference>
<reference evidence="3 4" key="1">
    <citation type="journal article" date="2022" name="Syst. Appl. Microbiol.">
        <title>Natronocalculus amylovorans gen. nov., sp. nov., and Natranaeroarchaeum aerophilus sp. nov., dominant culturable amylolytic natronoarchaea from hypersaline soda lakes in southwestern Siberia.</title>
        <authorList>
            <person name="Sorokin D.Y."/>
            <person name="Elcheninov A.G."/>
            <person name="Khizhniak T.V."/>
            <person name="Koenen M."/>
            <person name="Bale N.J."/>
            <person name="Damste J.S.S."/>
            <person name="Kublanov I.V."/>
        </authorList>
    </citation>
    <scope>NUCLEOTIDE SEQUENCE [LARGE SCALE GENOMIC DNA]</scope>
    <source>
        <strain evidence="3 4">AArc-St1-1</strain>
    </source>
</reference>
<dbReference type="PIRSF" id="PIRSF038959">
    <property type="entry name" value="SdpI"/>
    <property type="match status" value="1"/>
</dbReference>
<dbReference type="InterPro" id="IPR025962">
    <property type="entry name" value="SdpI/YhfL"/>
</dbReference>
<keyword evidence="1" id="KW-0812">Transmembrane</keyword>
<evidence type="ECO:0000313" key="4">
    <source>
        <dbReference type="Proteomes" id="UP001202674"/>
    </source>
</evidence>
<organism evidence="3 4">
    <name type="scientific">Natranaeroarchaeum aerophilus</name>
    <dbReference type="NCBI Taxonomy" id="2917711"/>
    <lineage>
        <taxon>Archaea</taxon>
        <taxon>Methanobacteriati</taxon>
        <taxon>Methanobacteriota</taxon>
        <taxon>Stenosarchaea group</taxon>
        <taxon>Halobacteria</taxon>
        <taxon>Halobacteriales</taxon>
        <taxon>Natronoarchaeaceae</taxon>
        <taxon>Natranaeroarchaeum</taxon>
    </lineage>
</organism>
<proteinExistence type="predicted"/>
<accession>A0AAE3FSD4</accession>
<feature type="transmembrane region" description="Helical" evidence="1">
    <location>
        <begin position="190"/>
        <end position="214"/>
    </location>
</feature>
<keyword evidence="4" id="KW-1185">Reference proteome</keyword>
<sequence length="225" mass="24624">MNTTHRFGLALGFVLLAAIASLVAAPDLPDQFVTNWDAGGEPDGTMSTAIGLWLLPAMTAGLVGLFALLPRIDPLRENITAFRPYYDWFVVVFAAYMTLLHVGMVAFNLGYEFDFTLLVLAGMIPLFYYVGVVLEQAKRNWFIGIRTPWTLSSDEVWDRTNALGATLFKWSALVALVGLVGGYVSGQIGLAFAAMFVPLLVTAFVPVAYSYYLYRDLESGDPSAV</sequence>
<feature type="transmembrane region" description="Helical" evidence="1">
    <location>
        <begin position="167"/>
        <end position="184"/>
    </location>
</feature>
<protein>
    <submittedName>
        <fullName evidence="3">SdpI family protein</fullName>
    </submittedName>
</protein>
<comment type="caution">
    <text evidence="3">The sequence shown here is derived from an EMBL/GenBank/DDBJ whole genome shotgun (WGS) entry which is preliminary data.</text>
</comment>
<dbReference type="RefSeq" id="WP_250596215.1">
    <property type="nucleotide sequence ID" value="NZ_JAKRVY010000003.1"/>
</dbReference>